<feature type="domain" description="Macro" evidence="1">
    <location>
        <begin position="75"/>
        <end position="262"/>
    </location>
</feature>
<keyword evidence="2" id="KW-0378">Hydrolase</keyword>
<comment type="caution">
    <text evidence="2">The sequence shown here is derived from an EMBL/GenBank/DDBJ whole genome shotgun (WGS) entry which is preliminary data.</text>
</comment>
<dbReference type="Gene3D" id="3.40.220.10">
    <property type="entry name" value="Leucine Aminopeptidase, subunit E, domain 1"/>
    <property type="match status" value="1"/>
</dbReference>
<dbReference type="InterPro" id="IPR002589">
    <property type="entry name" value="Macro_dom"/>
</dbReference>
<dbReference type="Pfam" id="PF01661">
    <property type="entry name" value="Macro"/>
    <property type="match status" value="1"/>
</dbReference>
<dbReference type="PANTHER" id="PTHR11106">
    <property type="entry name" value="GANGLIOSIDE INDUCED DIFFERENTIATION ASSOCIATED PROTEIN 2-RELATED"/>
    <property type="match status" value="1"/>
</dbReference>
<dbReference type="InterPro" id="IPR043472">
    <property type="entry name" value="Macro_dom-like"/>
</dbReference>
<dbReference type="CDD" id="cd02908">
    <property type="entry name" value="Macro_OAADPr_deacetylase"/>
    <property type="match status" value="1"/>
</dbReference>
<dbReference type="SUPFAM" id="SSF52949">
    <property type="entry name" value="Macro domain-like"/>
    <property type="match status" value="1"/>
</dbReference>
<organism evidence="2 3">
    <name type="scientific">Veillonella absiana</name>
    <dbReference type="NCBI Taxonomy" id="3079305"/>
    <lineage>
        <taxon>Bacteria</taxon>
        <taxon>Bacillati</taxon>
        <taxon>Bacillota</taxon>
        <taxon>Negativicutes</taxon>
        <taxon>Veillonellales</taxon>
        <taxon>Veillonellaceae</taxon>
        <taxon>Veillonella</taxon>
    </lineage>
</organism>
<evidence type="ECO:0000259" key="1">
    <source>
        <dbReference type="PROSITE" id="PS51154"/>
    </source>
</evidence>
<dbReference type="PANTHER" id="PTHR11106:SF27">
    <property type="entry name" value="MACRO DOMAIN-CONTAINING PROTEIN"/>
    <property type="match status" value="1"/>
</dbReference>
<accession>A0ABU3Z9D8</accession>
<reference evidence="2 3" key="1">
    <citation type="submission" date="2023-10" db="EMBL/GenBank/DDBJ databases">
        <title>Veillonella sp. nov., isolated from a pig farm feces dump.</title>
        <authorList>
            <person name="Chang Y.-H."/>
        </authorList>
    </citation>
    <scope>NUCLEOTIDE SEQUENCE [LARGE SCALE GENOMIC DNA]</scope>
    <source>
        <strain evidence="2 3">YH-vei2233</strain>
    </source>
</reference>
<dbReference type="NCBIfam" id="NF003163">
    <property type="entry name" value="PRK04143.1"/>
    <property type="match status" value="1"/>
</dbReference>
<evidence type="ECO:0000313" key="2">
    <source>
        <dbReference type="EMBL" id="MDV5088523.1"/>
    </source>
</evidence>
<keyword evidence="3" id="KW-1185">Reference proteome</keyword>
<proteinExistence type="predicted"/>
<dbReference type="Proteomes" id="UP001272515">
    <property type="component" value="Unassembled WGS sequence"/>
</dbReference>
<dbReference type="GO" id="GO:0016787">
    <property type="term" value="F:hydrolase activity"/>
    <property type="evidence" value="ECO:0007669"/>
    <property type="project" value="UniProtKB-KW"/>
</dbReference>
<protein>
    <submittedName>
        <fullName evidence="2">Protein-ADP-ribose hydrolase</fullName>
    </submittedName>
</protein>
<evidence type="ECO:0000313" key="3">
    <source>
        <dbReference type="Proteomes" id="UP001272515"/>
    </source>
</evidence>
<dbReference type="PROSITE" id="PS51154">
    <property type="entry name" value="MACRO"/>
    <property type="match status" value="1"/>
</dbReference>
<sequence>MSTTTRLEQLQWLNQWLLSDMPEYKDHIHSFGKDEDGQFKLFRALMNVREPSPVTEEFLDRQDAFLAGELTRKGVTEFSDLKEIEPNIYLWKGDITTLRIEAIVNAANSGMTGCYHPGHECIDNVIHTYAGVQLRLECALLMGLQGHEEPIGQARITNAYNLPSTYVIHTVGPQISGPVTEEECYLLEACYQSCLEAATAEGITSLALCCISTGVFHFPNEKAAEIAVRTVKNYVAEHPELKVVLDVYTDVDLAIYQALLGK</sequence>
<name>A0ABU3Z9D8_9FIRM</name>
<dbReference type="EMBL" id="JAWJZB010000007">
    <property type="protein sequence ID" value="MDV5088523.1"/>
    <property type="molecule type" value="Genomic_DNA"/>
</dbReference>
<gene>
    <name evidence="2" type="ORF">RVY80_06675</name>
</gene>
<dbReference type="RefSeq" id="WP_295189197.1">
    <property type="nucleotide sequence ID" value="NZ_JAWJZA010000006.1"/>
</dbReference>
<dbReference type="SMART" id="SM00506">
    <property type="entry name" value="A1pp"/>
    <property type="match status" value="1"/>
</dbReference>